<feature type="chain" id="PRO_5015897277" description="CopC domain-containing protein" evidence="7">
    <location>
        <begin position="33"/>
        <end position="214"/>
    </location>
</feature>
<dbReference type="EMBL" id="POUA01000041">
    <property type="protein sequence ID" value="PZG51538.1"/>
    <property type="molecule type" value="Genomic_DNA"/>
</dbReference>
<organism evidence="9 10">
    <name type="scientific">Spongiactinospora gelatinilytica</name>
    <dbReference type="NCBI Taxonomy" id="2666298"/>
    <lineage>
        <taxon>Bacteria</taxon>
        <taxon>Bacillati</taxon>
        <taxon>Actinomycetota</taxon>
        <taxon>Actinomycetes</taxon>
        <taxon>Streptosporangiales</taxon>
        <taxon>Streptosporangiaceae</taxon>
        <taxon>Spongiactinospora</taxon>
    </lineage>
</organism>
<evidence type="ECO:0000256" key="2">
    <source>
        <dbReference type="ARBA" id="ARBA00022723"/>
    </source>
</evidence>
<dbReference type="AlphaFoldDB" id="A0A2W2HP38"/>
<evidence type="ECO:0000256" key="4">
    <source>
        <dbReference type="ARBA" id="ARBA00023008"/>
    </source>
</evidence>
<proteinExistence type="predicted"/>
<keyword evidence="6" id="KW-1133">Transmembrane helix</keyword>
<dbReference type="GO" id="GO:0005507">
    <property type="term" value="F:copper ion binding"/>
    <property type="evidence" value="ECO:0007669"/>
    <property type="project" value="InterPro"/>
</dbReference>
<dbReference type="Gene3D" id="2.60.40.1220">
    <property type="match status" value="1"/>
</dbReference>
<name>A0A2W2HP38_9ACTN</name>
<feature type="signal peptide" evidence="7">
    <location>
        <begin position="1"/>
        <end position="32"/>
    </location>
</feature>
<feature type="domain" description="CopC" evidence="8">
    <location>
        <begin position="39"/>
        <end position="128"/>
    </location>
</feature>
<dbReference type="InterPro" id="IPR032694">
    <property type="entry name" value="CopC/D"/>
</dbReference>
<feature type="transmembrane region" description="Helical" evidence="6">
    <location>
        <begin position="183"/>
        <end position="205"/>
    </location>
</feature>
<evidence type="ECO:0000313" key="9">
    <source>
        <dbReference type="EMBL" id="PZG51538.1"/>
    </source>
</evidence>
<sequence length="214" mass="22040">MEKTMAIVPRFARSGLAVVLGCALFLALTAVAAPGALAHDRLKSSSPAKDAKVSELKEIELEFTSGVKFPVVVLRGPGDKAVKVDKPETEDQKVTTAVPVPLESGRYVIAWRVVSSDGHPIEGEIPFELTAPAEESAEPSDEPTSEPSDEPTAEPSSGPATEPASPVAASGDDTGGQGGTPGWIWLAVAAVVVVVVVGGGVWLAIGRKRPDEAG</sequence>
<dbReference type="InterPro" id="IPR014755">
    <property type="entry name" value="Cu-Rt/internalin_Ig-like"/>
</dbReference>
<evidence type="ECO:0000256" key="6">
    <source>
        <dbReference type="SAM" id="Phobius"/>
    </source>
</evidence>
<dbReference type="GO" id="GO:0030313">
    <property type="term" value="C:cell envelope"/>
    <property type="evidence" value="ECO:0007669"/>
    <property type="project" value="UniProtKB-SubCell"/>
</dbReference>
<dbReference type="Pfam" id="PF04234">
    <property type="entry name" value="CopC"/>
    <property type="match status" value="1"/>
</dbReference>
<dbReference type="PANTHER" id="PTHR34820:SF4">
    <property type="entry name" value="INNER MEMBRANE PROTEIN YEBZ"/>
    <property type="match status" value="1"/>
</dbReference>
<dbReference type="InterPro" id="IPR007348">
    <property type="entry name" value="CopC_dom"/>
</dbReference>
<dbReference type="PANTHER" id="PTHR34820">
    <property type="entry name" value="INNER MEMBRANE PROTEIN YEBZ"/>
    <property type="match status" value="1"/>
</dbReference>
<evidence type="ECO:0000256" key="1">
    <source>
        <dbReference type="ARBA" id="ARBA00004196"/>
    </source>
</evidence>
<dbReference type="GO" id="GO:0005886">
    <property type="term" value="C:plasma membrane"/>
    <property type="evidence" value="ECO:0007669"/>
    <property type="project" value="TreeGrafter"/>
</dbReference>
<dbReference type="GO" id="GO:0046688">
    <property type="term" value="P:response to copper ion"/>
    <property type="evidence" value="ECO:0007669"/>
    <property type="project" value="InterPro"/>
</dbReference>
<feature type="compositionally biased region" description="Acidic residues" evidence="5">
    <location>
        <begin position="135"/>
        <end position="152"/>
    </location>
</feature>
<reference evidence="9 10" key="1">
    <citation type="submission" date="2018-01" db="EMBL/GenBank/DDBJ databases">
        <title>Draft genome sequence of Sphaerisporangium sp. 7K107.</title>
        <authorList>
            <person name="Sahin N."/>
            <person name="Saygin H."/>
            <person name="Ay H."/>
        </authorList>
    </citation>
    <scope>NUCLEOTIDE SEQUENCE [LARGE SCALE GENOMIC DNA]</scope>
    <source>
        <strain evidence="9 10">7K107</strain>
    </source>
</reference>
<accession>A0A2W2HP38</accession>
<evidence type="ECO:0000259" key="8">
    <source>
        <dbReference type="Pfam" id="PF04234"/>
    </source>
</evidence>
<keyword evidence="10" id="KW-1185">Reference proteome</keyword>
<keyword evidence="6" id="KW-0472">Membrane</keyword>
<gene>
    <name evidence="9" type="ORF">C1I98_08175</name>
</gene>
<dbReference type="Proteomes" id="UP000248544">
    <property type="component" value="Unassembled WGS sequence"/>
</dbReference>
<keyword evidence="6" id="KW-0812">Transmembrane</keyword>
<keyword evidence="2" id="KW-0479">Metal-binding</keyword>
<evidence type="ECO:0000256" key="7">
    <source>
        <dbReference type="SAM" id="SignalP"/>
    </source>
</evidence>
<dbReference type="GO" id="GO:0006825">
    <property type="term" value="P:copper ion transport"/>
    <property type="evidence" value="ECO:0007669"/>
    <property type="project" value="InterPro"/>
</dbReference>
<evidence type="ECO:0000256" key="5">
    <source>
        <dbReference type="SAM" id="MobiDB-lite"/>
    </source>
</evidence>
<evidence type="ECO:0000313" key="10">
    <source>
        <dbReference type="Proteomes" id="UP000248544"/>
    </source>
</evidence>
<comment type="caution">
    <text evidence="9">The sequence shown here is derived from an EMBL/GenBank/DDBJ whole genome shotgun (WGS) entry which is preliminary data.</text>
</comment>
<protein>
    <recommendedName>
        <fullName evidence="8">CopC domain-containing protein</fullName>
    </recommendedName>
</protein>
<feature type="region of interest" description="Disordered" evidence="5">
    <location>
        <begin position="127"/>
        <end position="177"/>
    </location>
</feature>
<dbReference type="InterPro" id="IPR014756">
    <property type="entry name" value="Ig_E-set"/>
</dbReference>
<keyword evidence="4" id="KW-0186">Copper</keyword>
<evidence type="ECO:0000256" key="3">
    <source>
        <dbReference type="ARBA" id="ARBA00022729"/>
    </source>
</evidence>
<dbReference type="GO" id="GO:0042597">
    <property type="term" value="C:periplasmic space"/>
    <property type="evidence" value="ECO:0007669"/>
    <property type="project" value="InterPro"/>
</dbReference>
<keyword evidence="3 7" id="KW-0732">Signal</keyword>
<comment type="subcellular location">
    <subcellularLocation>
        <location evidence="1">Cell envelope</location>
    </subcellularLocation>
</comment>
<dbReference type="SUPFAM" id="SSF81296">
    <property type="entry name" value="E set domains"/>
    <property type="match status" value="1"/>
</dbReference>